<dbReference type="eggNOG" id="COG4773">
    <property type="taxonomic scope" value="Bacteria"/>
</dbReference>
<evidence type="ECO:0000256" key="15">
    <source>
        <dbReference type="RuleBase" id="RU003357"/>
    </source>
</evidence>
<dbReference type="InterPro" id="IPR000531">
    <property type="entry name" value="Beta-barrel_TonB"/>
</dbReference>
<name>V5C5V3_9GAMM</name>
<dbReference type="InterPro" id="IPR039426">
    <property type="entry name" value="TonB-dep_rcpt-like"/>
</dbReference>
<keyword evidence="4 14" id="KW-1134">Transmembrane beta strand</keyword>
<dbReference type="EMBL" id="AYLO01000067">
    <property type="protein sequence ID" value="ESS72118.1"/>
    <property type="molecule type" value="Genomic_DNA"/>
</dbReference>
<dbReference type="Pfam" id="PF00593">
    <property type="entry name" value="TonB_dep_Rec_b-barrel"/>
    <property type="match status" value="1"/>
</dbReference>
<evidence type="ECO:0000256" key="6">
    <source>
        <dbReference type="ARBA" id="ARBA00022692"/>
    </source>
</evidence>
<evidence type="ECO:0000256" key="8">
    <source>
        <dbReference type="ARBA" id="ARBA00023004"/>
    </source>
</evidence>
<dbReference type="InterPro" id="IPR036942">
    <property type="entry name" value="Beta-barrel_TonB_sf"/>
</dbReference>
<comment type="similarity">
    <text evidence="2 14 15">Belongs to the TonB-dependent receptor family.</text>
</comment>
<dbReference type="InterPro" id="IPR037066">
    <property type="entry name" value="Plug_dom_sf"/>
</dbReference>
<evidence type="ECO:0000256" key="7">
    <source>
        <dbReference type="ARBA" id="ARBA00022729"/>
    </source>
</evidence>
<dbReference type="FunFam" id="2.40.170.20:FF:000005">
    <property type="entry name" value="TonB-dependent siderophore receptor"/>
    <property type="match status" value="1"/>
</dbReference>
<evidence type="ECO:0000256" key="9">
    <source>
        <dbReference type="ARBA" id="ARBA00023065"/>
    </source>
</evidence>
<dbReference type="PANTHER" id="PTHR32552:SF68">
    <property type="entry name" value="FERRICHROME OUTER MEMBRANE TRANSPORTER_PHAGE RECEPTOR"/>
    <property type="match status" value="1"/>
</dbReference>
<dbReference type="InterPro" id="IPR012910">
    <property type="entry name" value="Plug_dom"/>
</dbReference>
<dbReference type="STRING" id="1116472.MGMO_70c00130"/>
<dbReference type="SMART" id="SM00965">
    <property type="entry name" value="STN"/>
    <property type="match status" value="1"/>
</dbReference>
<evidence type="ECO:0000256" key="5">
    <source>
        <dbReference type="ARBA" id="ARBA00022496"/>
    </source>
</evidence>
<evidence type="ECO:0000256" key="12">
    <source>
        <dbReference type="ARBA" id="ARBA00023170"/>
    </source>
</evidence>
<keyword evidence="10 15" id="KW-0798">TonB box</keyword>
<keyword evidence="3 14" id="KW-0813">Transport</keyword>
<dbReference type="GO" id="GO:0038023">
    <property type="term" value="F:signaling receptor activity"/>
    <property type="evidence" value="ECO:0007669"/>
    <property type="project" value="InterPro"/>
</dbReference>
<evidence type="ECO:0000256" key="1">
    <source>
        <dbReference type="ARBA" id="ARBA00004571"/>
    </source>
</evidence>
<evidence type="ECO:0000256" key="11">
    <source>
        <dbReference type="ARBA" id="ARBA00023136"/>
    </source>
</evidence>
<dbReference type="CDD" id="cd01347">
    <property type="entry name" value="ligand_gated_channel"/>
    <property type="match status" value="1"/>
</dbReference>
<reference evidence="19 20" key="1">
    <citation type="journal article" date="2013" name="Genome Announc.">
        <title>Draft Genome Sequence of the Methanotrophic Gammaproteobacterium Methyloglobulus morosus DSM 22980 Strain KoM1.</title>
        <authorList>
            <person name="Poehlein A."/>
            <person name="Deutzmann J.S."/>
            <person name="Daniel R."/>
            <person name="Simeonova D.D."/>
        </authorList>
    </citation>
    <scope>NUCLEOTIDE SEQUENCE [LARGE SCALE GENOMIC DNA]</scope>
    <source>
        <strain evidence="19 20">KoM1</strain>
    </source>
</reference>
<protein>
    <submittedName>
        <fullName evidence="19">Ferrichrome-iron receptor</fullName>
    </submittedName>
</protein>
<evidence type="ECO:0000256" key="14">
    <source>
        <dbReference type="PROSITE-ProRule" id="PRU01360"/>
    </source>
</evidence>
<feature type="domain" description="Secretin/TonB short N-terminal" evidence="18">
    <location>
        <begin position="57"/>
        <end position="108"/>
    </location>
</feature>
<dbReference type="Pfam" id="PF07660">
    <property type="entry name" value="STN"/>
    <property type="match status" value="1"/>
</dbReference>
<evidence type="ECO:0000259" key="18">
    <source>
        <dbReference type="SMART" id="SM00965"/>
    </source>
</evidence>
<feature type="chain" id="PRO_5004731819" evidence="17">
    <location>
        <begin position="35"/>
        <end position="825"/>
    </location>
</feature>
<evidence type="ECO:0000256" key="4">
    <source>
        <dbReference type="ARBA" id="ARBA00022452"/>
    </source>
</evidence>
<evidence type="ECO:0000313" key="20">
    <source>
        <dbReference type="Proteomes" id="UP000017842"/>
    </source>
</evidence>
<comment type="caution">
    <text evidence="19">The sequence shown here is derived from an EMBL/GenBank/DDBJ whole genome shotgun (WGS) entry which is preliminary data.</text>
</comment>
<feature type="region of interest" description="Disordered" evidence="16">
    <location>
        <begin position="140"/>
        <end position="168"/>
    </location>
</feature>
<proteinExistence type="inferred from homology"/>
<dbReference type="GO" id="GO:0009279">
    <property type="term" value="C:cell outer membrane"/>
    <property type="evidence" value="ECO:0007669"/>
    <property type="project" value="UniProtKB-SubCell"/>
</dbReference>
<evidence type="ECO:0000256" key="10">
    <source>
        <dbReference type="ARBA" id="ARBA00023077"/>
    </source>
</evidence>
<dbReference type="Gene3D" id="2.170.130.10">
    <property type="entry name" value="TonB-dependent receptor, plug domain"/>
    <property type="match status" value="1"/>
</dbReference>
<gene>
    <name evidence="19" type="primary">fhuA</name>
    <name evidence="19" type="ORF">MGMO_70c00130</name>
</gene>
<feature type="signal peptide" evidence="17">
    <location>
        <begin position="1"/>
        <end position="34"/>
    </location>
</feature>
<evidence type="ECO:0000256" key="3">
    <source>
        <dbReference type="ARBA" id="ARBA00022448"/>
    </source>
</evidence>
<sequence>MNTIKTTTDKGTKTWALTILAIFNSLFSLNEAQAQTFHIPPQSLSGALNDYAEAANVQLSYPASHASGLRSSGIEGNYTPQRALQQLLDGTGLSAKQTANGTVTLVEQGGLVKVADTKQPELLSDDTTLPKVTVEADVEADPYDPTNTTDPYNKSYTASRTSTATKTDTPIMSTPFSVKTVTQQVLKDQQAVRIEKVMQNVSGVVRTSSIGSGVDSFNIRGFNNTSMYRNGVLFPSTFNSSGIGLKRDLADIQSIDVLKGPASILFGRTQPGGIVNITTKQPLATPYYSLGQQFGSFDFYRTTLDATGPLTKDGDLLYRFNLGYENSDSFEDFVYNDRVLVAPVLKWNISPQTQVIFELEYLHSNDQLQNGIPPITGSNRPAPVARGVSLGEAWSNEFTDDVLVGMNWSHAFNENWTLRHRFLADFLDQGGNPGSFALEDAQPNGTLRRAAAQIVGGPKADRYFNTVDLTGKFGTGPVKHTLMVGGDYYRTDESLVNQYCCPAISQTPAFNIFRPIHTNAPPANLIIPANAFGPLNWTTEWYGVYLQDQLELPFNLYALGGLRYDNATTRDNVAGKISNEDDKISPRGGLLWQPLEWLSVYGSYSENFGTSNGFKSGKPLPFEKAKQWESGLKTSFFDDRLTATFSYFELTKQNTSIPDPNDRPFGVIAAGELESHGVEFDVAGEILPGWQLIANYAYTPFAEITKGNALAFPPVGSRFANVPLHNGNLWSTYEFTTGQLQGFKLGAGINAVSQREGNPGNTWQIPGYALVNLMASYSLNIGKATTHFQLNVDNLLDHNYFSGTDDSTAYYGAPRTFMGTVRVEY</sequence>
<keyword evidence="12 19" id="KW-0675">Receptor</keyword>
<keyword evidence="5" id="KW-0410">Iron transport</keyword>
<keyword evidence="20" id="KW-1185">Reference proteome</keyword>
<dbReference type="FunFam" id="2.170.130.10:FF:000001">
    <property type="entry name" value="Catecholate siderophore TonB-dependent receptor"/>
    <property type="match status" value="1"/>
</dbReference>
<dbReference type="Gene3D" id="2.40.170.20">
    <property type="entry name" value="TonB-dependent receptor, beta-barrel domain"/>
    <property type="match status" value="1"/>
</dbReference>
<dbReference type="Pfam" id="PF07715">
    <property type="entry name" value="Plug"/>
    <property type="match status" value="1"/>
</dbReference>
<dbReference type="RefSeq" id="WP_023494842.1">
    <property type="nucleotide sequence ID" value="NZ_AYLO01000067.1"/>
</dbReference>
<comment type="subcellular location">
    <subcellularLocation>
        <location evidence="1 14">Cell outer membrane</location>
        <topology evidence="1 14">Multi-pass membrane protein</topology>
    </subcellularLocation>
</comment>
<evidence type="ECO:0000256" key="2">
    <source>
        <dbReference type="ARBA" id="ARBA00009810"/>
    </source>
</evidence>
<feature type="compositionally biased region" description="Polar residues" evidence="16">
    <location>
        <begin position="145"/>
        <end position="168"/>
    </location>
</feature>
<keyword evidence="8" id="KW-0408">Iron</keyword>
<accession>V5C5V3</accession>
<evidence type="ECO:0000256" key="16">
    <source>
        <dbReference type="SAM" id="MobiDB-lite"/>
    </source>
</evidence>
<evidence type="ECO:0000256" key="17">
    <source>
        <dbReference type="SAM" id="SignalP"/>
    </source>
</evidence>
<dbReference type="PATRIC" id="fig|1116472.3.peg.2087"/>
<keyword evidence="11 14" id="KW-0472">Membrane</keyword>
<dbReference type="AlphaFoldDB" id="V5C5V3"/>
<dbReference type="Gene3D" id="3.55.50.30">
    <property type="match status" value="1"/>
</dbReference>
<keyword evidence="6 14" id="KW-0812">Transmembrane</keyword>
<dbReference type="PROSITE" id="PS52016">
    <property type="entry name" value="TONB_DEPENDENT_REC_3"/>
    <property type="match status" value="1"/>
</dbReference>
<keyword evidence="13 14" id="KW-0998">Cell outer membrane</keyword>
<dbReference type="GO" id="GO:0015891">
    <property type="term" value="P:siderophore transport"/>
    <property type="evidence" value="ECO:0007669"/>
    <property type="project" value="InterPro"/>
</dbReference>
<keyword evidence="7 17" id="KW-0732">Signal</keyword>
<keyword evidence="9" id="KW-0406">Ion transport</keyword>
<dbReference type="OrthoDB" id="127311at2"/>
<dbReference type="InterPro" id="IPR011662">
    <property type="entry name" value="Secretin/TonB_short_N"/>
</dbReference>
<organism evidence="19 20">
    <name type="scientific">Methyloglobulus morosus KoM1</name>
    <dbReference type="NCBI Taxonomy" id="1116472"/>
    <lineage>
        <taxon>Bacteria</taxon>
        <taxon>Pseudomonadati</taxon>
        <taxon>Pseudomonadota</taxon>
        <taxon>Gammaproteobacteria</taxon>
        <taxon>Methylococcales</taxon>
        <taxon>Methylococcaceae</taxon>
        <taxon>Methyloglobulus</taxon>
    </lineage>
</organism>
<dbReference type="Proteomes" id="UP000017842">
    <property type="component" value="Unassembled WGS sequence"/>
</dbReference>
<dbReference type="InterPro" id="IPR010105">
    <property type="entry name" value="TonB_sidphr_rcpt"/>
</dbReference>
<dbReference type="NCBIfam" id="TIGR01783">
    <property type="entry name" value="TonB-siderophor"/>
    <property type="match status" value="1"/>
</dbReference>
<dbReference type="GO" id="GO:0015344">
    <property type="term" value="F:siderophore uptake transmembrane transporter activity"/>
    <property type="evidence" value="ECO:0007669"/>
    <property type="project" value="TreeGrafter"/>
</dbReference>
<evidence type="ECO:0000256" key="13">
    <source>
        <dbReference type="ARBA" id="ARBA00023237"/>
    </source>
</evidence>
<evidence type="ECO:0000313" key="19">
    <source>
        <dbReference type="EMBL" id="ESS72118.1"/>
    </source>
</evidence>
<dbReference type="PANTHER" id="PTHR32552">
    <property type="entry name" value="FERRICHROME IRON RECEPTOR-RELATED"/>
    <property type="match status" value="1"/>
</dbReference>
<dbReference type="SUPFAM" id="SSF56935">
    <property type="entry name" value="Porins"/>
    <property type="match status" value="1"/>
</dbReference>